<dbReference type="NCBIfam" id="TIGR00756">
    <property type="entry name" value="PPR"/>
    <property type="match status" value="4"/>
</dbReference>
<dbReference type="PROSITE" id="PS51375">
    <property type="entry name" value="PPR"/>
    <property type="match status" value="4"/>
</dbReference>
<dbReference type="Pfam" id="PF01535">
    <property type="entry name" value="PPR"/>
    <property type="match status" value="2"/>
</dbReference>
<dbReference type="PANTHER" id="PTHR24015:SF1885">
    <property type="entry name" value="PENTACOTRIPEPTIDE-REPEAT REGION OF PRORP DOMAIN-CONTAINING PROTEIN"/>
    <property type="match status" value="1"/>
</dbReference>
<keyword evidence="1" id="KW-0677">Repeat</keyword>
<feature type="repeat" description="PPR" evidence="2">
    <location>
        <begin position="65"/>
        <end position="100"/>
    </location>
</feature>
<reference evidence="3 4" key="1">
    <citation type="journal article" date="2015" name="Proc. Natl. Acad. Sci. U.S.A.">
        <title>The resurrection genome of Boea hygrometrica: A blueprint for survival of dehydration.</title>
        <authorList>
            <person name="Xiao L."/>
            <person name="Yang G."/>
            <person name="Zhang L."/>
            <person name="Yang X."/>
            <person name="Zhao S."/>
            <person name="Ji Z."/>
            <person name="Zhou Q."/>
            <person name="Hu M."/>
            <person name="Wang Y."/>
            <person name="Chen M."/>
            <person name="Xu Y."/>
            <person name="Jin H."/>
            <person name="Xiao X."/>
            <person name="Hu G."/>
            <person name="Bao F."/>
            <person name="Hu Y."/>
            <person name="Wan P."/>
            <person name="Li L."/>
            <person name="Deng X."/>
            <person name="Kuang T."/>
            <person name="Xiang C."/>
            <person name="Zhu J.K."/>
            <person name="Oliver M.J."/>
            <person name="He Y."/>
        </authorList>
    </citation>
    <scope>NUCLEOTIDE SEQUENCE [LARGE SCALE GENOMIC DNA]</scope>
    <source>
        <strain evidence="4">cv. XS01</strain>
    </source>
</reference>
<name>A0A2Z7DD53_9LAMI</name>
<evidence type="ECO:0000313" key="3">
    <source>
        <dbReference type="EMBL" id="KZV55288.1"/>
    </source>
</evidence>
<dbReference type="GO" id="GO:0009451">
    <property type="term" value="P:RNA modification"/>
    <property type="evidence" value="ECO:0007669"/>
    <property type="project" value="InterPro"/>
</dbReference>
<dbReference type="PANTHER" id="PTHR24015">
    <property type="entry name" value="OS07G0578800 PROTEIN-RELATED"/>
    <property type="match status" value="1"/>
</dbReference>
<sequence length="695" mass="77350">MSFSRLIRSCTEASSNFYAKSVHARIIMSGFNPDVQTNNHLLTMYCNLGNIDYVEKLFGGMRERNIYSWTPLISAYSSAGFAEKSLHCFRSMVLEDGIAPNGYTYVAVISACARIRALRIGQEVHRRIFRSGENVNSFVTNCLVNFYGKCGSLKLAAQVFDAIVDPGTISCVSFIASCVQCGENERGLRVFLRCLRMGVKMNEFCYESVLGACAALEILEVGMEVQCVAIKCGVKMDQFVITGLVNFYAKCGELESARRALKEAEKPGLTAWTALIGGCVQLGRYREAICFFQEFLSTGLRPNELTFASVLGAFAKEKETWGGLQLHSLIIKFGFKAFTLVSNSILDFYSKIDRLDQSSVVFSEMDIHDNVSWNALIAGFINSGCFGEATELIQNMFSHGFDPDPYTYSSLLSICGDLPAIEWGKQIHCCIIKPGFDSNVVVGSSLIDMYAKCGRLDDSWKVFNILPNKNLISWNAIISGYAQHGFGREALDTYKIMLQNGIKPNDITFIAVLSSCGHVGSLTEGLHHFESMTKEFEIIPKTDHLACMVSLFSRKGQTREAYDFITSFSVKPDKVVWRCLLSGCITNKDLEFAKYAAEMILSIDPDDTSAHIILSNIYADSNMWKESSQVRKIMKEKALKKETGYSWTELRDKVVCFSADDCLKLQCDDLRKVLSGLSAQLLDEGCIPDYVVSFG</sequence>
<gene>
    <name evidence="3" type="ORF">F511_06765</name>
</gene>
<proteinExistence type="predicted"/>
<dbReference type="SUPFAM" id="SSF48452">
    <property type="entry name" value="TPR-like"/>
    <property type="match status" value="1"/>
</dbReference>
<dbReference type="InterPro" id="IPR002885">
    <property type="entry name" value="PPR_rpt"/>
</dbReference>
<dbReference type="InterPro" id="IPR011990">
    <property type="entry name" value="TPR-like_helical_dom_sf"/>
</dbReference>
<dbReference type="InterPro" id="IPR046848">
    <property type="entry name" value="E_motif"/>
</dbReference>
<keyword evidence="4" id="KW-1185">Reference proteome</keyword>
<protein>
    <submittedName>
        <fullName evidence="3">Pentatricopeptide repeat-containing protein mitochondrial-like</fullName>
    </submittedName>
</protein>
<dbReference type="OrthoDB" id="185373at2759"/>
<feature type="repeat" description="PPR" evidence="2">
    <location>
        <begin position="369"/>
        <end position="403"/>
    </location>
</feature>
<dbReference type="Gene3D" id="1.25.40.10">
    <property type="entry name" value="Tetratricopeptide repeat domain"/>
    <property type="match status" value="5"/>
</dbReference>
<dbReference type="Pfam" id="PF13041">
    <property type="entry name" value="PPR_2"/>
    <property type="match status" value="3"/>
</dbReference>
<dbReference type="EMBL" id="KQ988979">
    <property type="protein sequence ID" value="KZV55288.1"/>
    <property type="molecule type" value="Genomic_DNA"/>
</dbReference>
<accession>A0A2Z7DD53</accession>
<feature type="repeat" description="PPR" evidence="2">
    <location>
        <begin position="470"/>
        <end position="504"/>
    </location>
</feature>
<dbReference type="AlphaFoldDB" id="A0A2Z7DD53"/>
<evidence type="ECO:0000256" key="2">
    <source>
        <dbReference type="PROSITE-ProRule" id="PRU00708"/>
    </source>
</evidence>
<evidence type="ECO:0000313" key="4">
    <source>
        <dbReference type="Proteomes" id="UP000250235"/>
    </source>
</evidence>
<dbReference type="InterPro" id="IPR046960">
    <property type="entry name" value="PPR_At4g14850-like_plant"/>
</dbReference>
<organism evidence="3 4">
    <name type="scientific">Dorcoceras hygrometricum</name>
    <dbReference type="NCBI Taxonomy" id="472368"/>
    <lineage>
        <taxon>Eukaryota</taxon>
        <taxon>Viridiplantae</taxon>
        <taxon>Streptophyta</taxon>
        <taxon>Embryophyta</taxon>
        <taxon>Tracheophyta</taxon>
        <taxon>Spermatophyta</taxon>
        <taxon>Magnoliopsida</taxon>
        <taxon>eudicotyledons</taxon>
        <taxon>Gunneridae</taxon>
        <taxon>Pentapetalae</taxon>
        <taxon>asterids</taxon>
        <taxon>lamiids</taxon>
        <taxon>Lamiales</taxon>
        <taxon>Gesneriaceae</taxon>
        <taxon>Didymocarpoideae</taxon>
        <taxon>Trichosporeae</taxon>
        <taxon>Loxocarpinae</taxon>
        <taxon>Dorcoceras</taxon>
    </lineage>
</organism>
<dbReference type="Pfam" id="PF13812">
    <property type="entry name" value="PPR_3"/>
    <property type="match status" value="1"/>
</dbReference>
<dbReference type="FunFam" id="1.25.40.10:FF:000090">
    <property type="entry name" value="Pentatricopeptide repeat-containing protein, chloroplastic"/>
    <property type="match status" value="1"/>
</dbReference>
<feature type="repeat" description="PPR" evidence="2">
    <location>
        <begin position="268"/>
        <end position="302"/>
    </location>
</feature>
<dbReference type="Pfam" id="PF20431">
    <property type="entry name" value="E_motif"/>
    <property type="match status" value="1"/>
</dbReference>
<dbReference type="GO" id="GO:0003723">
    <property type="term" value="F:RNA binding"/>
    <property type="evidence" value="ECO:0007669"/>
    <property type="project" value="InterPro"/>
</dbReference>
<dbReference type="Proteomes" id="UP000250235">
    <property type="component" value="Unassembled WGS sequence"/>
</dbReference>
<evidence type="ECO:0000256" key="1">
    <source>
        <dbReference type="ARBA" id="ARBA00022737"/>
    </source>
</evidence>